<feature type="transmembrane region" description="Helical" evidence="1">
    <location>
        <begin position="76"/>
        <end position="94"/>
    </location>
</feature>
<dbReference type="PANTHER" id="PTHR30273">
    <property type="entry name" value="PERIPLASMIC SIGNAL SENSOR AND SIGMA FACTOR ACTIVATOR FECR-RELATED"/>
    <property type="match status" value="1"/>
</dbReference>
<dbReference type="InterPro" id="IPR012373">
    <property type="entry name" value="Ferrdict_sens_TM"/>
</dbReference>
<dbReference type="PIRSF" id="PIRSF018266">
    <property type="entry name" value="FecR"/>
    <property type="match status" value="1"/>
</dbReference>
<dbReference type="FunFam" id="2.60.120.1440:FF:000001">
    <property type="entry name" value="Putative anti-sigma factor"/>
    <property type="match status" value="1"/>
</dbReference>
<comment type="caution">
    <text evidence="4">The sequence shown here is derived from an EMBL/GenBank/DDBJ whole genome shotgun (WGS) entry which is preliminary data.</text>
</comment>
<dbReference type="PANTHER" id="PTHR30273:SF2">
    <property type="entry name" value="PROTEIN FECR"/>
    <property type="match status" value="1"/>
</dbReference>
<accession>A0A4R0MAZ3</accession>
<dbReference type="Gene3D" id="2.60.120.1440">
    <property type="match status" value="1"/>
</dbReference>
<feature type="domain" description="FecR protein" evidence="2">
    <location>
        <begin position="171"/>
        <end position="265"/>
    </location>
</feature>
<dbReference type="AlphaFoldDB" id="A0A4R0MAZ3"/>
<dbReference type="InterPro" id="IPR006860">
    <property type="entry name" value="FecR"/>
</dbReference>
<gene>
    <name evidence="4" type="ORF">EZ444_26235</name>
</gene>
<dbReference type="Pfam" id="PF04773">
    <property type="entry name" value="FecR"/>
    <property type="match status" value="1"/>
</dbReference>
<name>A0A4R0MAZ3_9SPHI</name>
<keyword evidence="1" id="KW-0472">Membrane</keyword>
<dbReference type="InterPro" id="IPR032508">
    <property type="entry name" value="FecR_C"/>
</dbReference>
<organism evidence="4 5">
    <name type="scientific">Pedobacter hiemivivus</name>
    <dbReference type="NCBI Taxonomy" id="2530454"/>
    <lineage>
        <taxon>Bacteria</taxon>
        <taxon>Pseudomonadati</taxon>
        <taxon>Bacteroidota</taxon>
        <taxon>Sphingobacteriia</taxon>
        <taxon>Sphingobacteriales</taxon>
        <taxon>Sphingobacteriaceae</taxon>
        <taxon>Pedobacter</taxon>
    </lineage>
</organism>
<keyword evidence="1" id="KW-0812">Transmembrane</keyword>
<protein>
    <submittedName>
        <fullName evidence="4">FecR family protein</fullName>
    </submittedName>
</protein>
<dbReference type="Gene3D" id="3.55.50.30">
    <property type="match status" value="1"/>
</dbReference>
<proteinExistence type="predicted"/>
<evidence type="ECO:0000259" key="3">
    <source>
        <dbReference type="Pfam" id="PF16344"/>
    </source>
</evidence>
<evidence type="ECO:0000256" key="1">
    <source>
        <dbReference type="SAM" id="Phobius"/>
    </source>
</evidence>
<dbReference type="Pfam" id="PF16344">
    <property type="entry name" value="FecR_C"/>
    <property type="match status" value="1"/>
</dbReference>
<dbReference type="Proteomes" id="UP000291117">
    <property type="component" value="Unassembled WGS sequence"/>
</dbReference>
<evidence type="ECO:0000313" key="4">
    <source>
        <dbReference type="EMBL" id="TCC82904.1"/>
    </source>
</evidence>
<dbReference type="EMBL" id="SJSM01000038">
    <property type="protein sequence ID" value="TCC82904.1"/>
    <property type="molecule type" value="Genomic_DNA"/>
</dbReference>
<evidence type="ECO:0000313" key="5">
    <source>
        <dbReference type="Proteomes" id="UP000291117"/>
    </source>
</evidence>
<dbReference type="GO" id="GO:0016989">
    <property type="term" value="F:sigma factor antagonist activity"/>
    <property type="evidence" value="ECO:0007669"/>
    <property type="project" value="TreeGrafter"/>
</dbReference>
<reference evidence="4 5" key="1">
    <citation type="submission" date="2019-02" db="EMBL/GenBank/DDBJ databases">
        <title>Pedobacter sp. RP-3-8 sp. nov., isolated from Arctic soil.</title>
        <authorList>
            <person name="Dahal R.H."/>
        </authorList>
    </citation>
    <scope>NUCLEOTIDE SEQUENCE [LARGE SCALE GENOMIC DNA]</scope>
    <source>
        <strain evidence="4 5">RP-3-8</strain>
    </source>
</reference>
<sequence>MFMNKHEYVLLFEKHLAGQTSPEEEKLLRDYQDDFDIIDLPWDEGMGDEAKVRAVLHKNLNNEINPIVKRLDYKRWSIAAAVLLICSLGLYYTVVQQKPDVSQQLAHRITAGGNKAVLTLSDGAKVTLNNDGTVDPITDGGATISNKSQGLLVYNNITRPGTAKGTNLFNTISTPRGGQYQVVLPDGTKVWLNASSSLSFPTYFSGLERRVQLKGEAYFEVAKNARMPFKVDVKGMTVKVLGTHFNVMAYDDEQDIHTTLLEGSVALSNSRQVQMLKPGEQAILKKSDASIDLKKVNTAEFVAWKNGSFMFTDENIETIMRKIARWYDVDVSYKGNLADKVFAGYISKDEDISEVLKMLELTGTIHFKVEGRRIVVMP</sequence>
<dbReference type="OrthoDB" id="1099963at2"/>
<feature type="domain" description="Protein FecR C-terminal" evidence="3">
    <location>
        <begin position="309"/>
        <end position="376"/>
    </location>
</feature>
<keyword evidence="5" id="KW-1185">Reference proteome</keyword>
<keyword evidence="1" id="KW-1133">Transmembrane helix</keyword>
<evidence type="ECO:0000259" key="2">
    <source>
        <dbReference type="Pfam" id="PF04773"/>
    </source>
</evidence>